<dbReference type="InterPro" id="IPR011611">
    <property type="entry name" value="PfkB_dom"/>
</dbReference>
<organism evidence="4 5">
    <name type="scientific">Bosea rubneri</name>
    <dbReference type="NCBI Taxonomy" id="3075434"/>
    <lineage>
        <taxon>Bacteria</taxon>
        <taxon>Pseudomonadati</taxon>
        <taxon>Pseudomonadota</taxon>
        <taxon>Alphaproteobacteria</taxon>
        <taxon>Hyphomicrobiales</taxon>
        <taxon>Boseaceae</taxon>
        <taxon>Bosea</taxon>
    </lineage>
</organism>
<feature type="domain" description="Carbohydrate kinase PfkB" evidence="3">
    <location>
        <begin position="3"/>
        <end position="278"/>
    </location>
</feature>
<evidence type="ECO:0000256" key="1">
    <source>
        <dbReference type="ARBA" id="ARBA00022679"/>
    </source>
</evidence>
<evidence type="ECO:0000256" key="2">
    <source>
        <dbReference type="ARBA" id="ARBA00022777"/>
    </source>
</evidence>
<dbReference type="EMBL" id="JAWDID010000001">
    <property type="protein sequence ID" value="MDU0338281.1"/>
    <property type="molecule type" value="Genomic_DNA"/>
</dbReference>
<comment type="caution">
    <text evidence="4">The sequence shown here is derived from an EMBL/GenBank/DDBJ whole genome shotgun (WGS) entry which is preliminary data.</text>
</comment>
<accession>A0ABU3S0G8</accession>
<dbReference type="InterPro" id="IPR029056">
    <property type="entry name" value="Ribokinase-like"/>
</dbReference>
<gene>
    <name evidence="4" type="ORF">RKE40_00220</name>
</gene>
<reference evidence="4 5" key="1">
    <citation type="submission" date="2023-09" db="EMBL/GenBank/DDBJ databases">
        <title>Whole genome shotgun sequencing (WGS) of Bosea sp. ZW T0_25, isolated from stored onions (Allium cepa).</title>
        <authorList>
            <person name="Stoll D.A."/>
            <person name="Huch M."/>
        </authorList>
    </citation>
    <scope>NUCLEOTIDE SEQUENCE [LARGE SCALE GENOMIC DNA]</scope>
    <source>
        <strain evidence="4 5">ZW T0_25</strain>
    </source>
</reference>
<dbReference type="PANTHER" id="PTHR10584">
    <property type="entry name" value="SUGAR KINASE"/>
    <property type="match status" value="1"/>
</dbReference>
<evidence type="ECO:0000259" key="3">
    <source>
        <dbReference type="Pfam" id="PF00294"/>
    </source>
</evidence>
<dbReference type="InterPro" id="IPR002139">
    <property type="entry name" value="Ribo/fructo_kinase"/>
</dbReference>
<evidence type="ECO:0000313" key="4">
    <source>
        <dbReference type="EMBL" id="MDU0338281.1"/>
    </source>
</evidence>
<proteinExistence type="predicted"/>
<dbReference type="Pfam" id="PF00294">
    <property type="entry name" value="PfkB"/>
    <property type="match status" value="1"/>
</dbReference>
<protein>
    <submittedName>
        <fullName evidence="4">PfkB family carbohydrate kinase</fullName>
    </submittedName>
</protein>
<dbReference type="SUPFAM" id="SSF53613">
    <property type="entry name" value="Ribokinase-like"/>
    <property type="match status" value="1"/>
</dbReference>
<keyword evidence="1" id="KW-0808">Transferase</keyword>
<dbReference type="Gene3D" id="3.40.1190.20">
    <property type="match status" value="1"/>
</dbReference>
<name>A0ABU3S0G8_9HYPH</name>
<sequence>MKRKIVCVGNLVLDEVFQVASLPASGIKTGVLAYEKRYGGPAATAAVAICRLGGTASYWGRVADDPAGEAGIAALRQHGVDCGGVAVLPEGRTLRAIVMVDARGERSIVSDRHGLSLDGSVLPEDRLDEAGAVLVDSRWPAGALIALDRARAAGVVTVLDADGGTTADNQALIDRADHVVFSSEGLRDHAGEGSPEELLRQCAGDASRVVAVTRGSSGSLWLIDGEIVAVPAFRVDVADTTGCGDTFHGAYALGLSEGRDPIAAARFASAAAAVKAQRGRGWDGMGDRAAIEAMLASGAVHPV</sequence>
<dbReference type="RefSeq" id="WP_316016238.1">
    <property type="nucleotide sequence ID" value="NZ_JAWDID010000001.1"/>
</dbReference>
<dbReference type="PRINTS" id="PR00990">
    <property type="entry name" value="RIBOKINASE"/>
</dbReference>
<dbReference type="Proteomes" id="UP001254257">
    <property type="component" value="Unassembled WGS sequence"/>
</dbReference>
<dbReference type="PANTHER" id="PTHR10584:SF157">
    <property type="entry name" value="SULFOFRUCTOSE KINASE"/>
    <property type="match status" value="1"/>
</dbReference>
<dbReference type="GO" id="GO:0016301">
    <property type="term" value="F:kinase activity"/>
    <property type="evidence" value="ECO:0007669"/>
    <property type="project" value="UniProtKB-KW"/>
</dbReference>
<keyword evidence="2 4" id="KW-0418">Kinase</keyword>
<evidence type="ECO:0000313" key="5">
    <source>
        <dbReference type="Proteomes" id="UP001254257"/>
    </source>
</evidence>
<keyword evidence="5" id="KW-1185">Reference proteome</keyword>